<protein>
    <submittedName>
        <fullName evidence="1">Uncharacterized protein</fullName>
    </submittedName>
</protein>
<evidence type="ECO:0000313" key="2">
    <source>
        <dbReference type="Proteomes" id="UP001157017"/>
    </source>
</evidence>
<name>A0ABQ6JPL7_9ACTN</name>
<proteinExistence type="predicted"/>
<comment type="caution">
    <text evidence="1">The sequence shown here is derived from an EMBL/GenBank/DDBJ whole genome shotgun (WGS) entry which is preliminary data.</text>
</comment>
<sequence>MLATVDAPPRGTTCSVPRTRPCRCAAARTTASPSTRWRRCPSLGWHLEPGTPALWSLEKSLDAVDAAGVPMTDERLHAYGRAAEEVAEVDVGGSPTASPIEAALYVVLGTVLYEPVLLSLRRLAHVHVSARLFRDRT</sequence>
<dbReference type="EMBL" id="BSUZ01000001">
    <property type="protein sequence ID" value="GMA88787.1"/>
    <property type="molecule type" value="Genomic_DNA"/>
</dbReference>
<evidence type="ECO:0000313" key="1">
    <source>
        <dbReference type="EMBL" id="GMA88787.1"/>
    </source>
</evidence>
<reference evidence="2" key="1">
    <citation type="journal article" date="2019" name="Int. J. Syst. Evol. Microbiol.">
        <title>The Global Catalogue of Microorganisms (GCM) 10K type strain sequencing project: providing services to taxonomists for standard genome sequencing and annotation.</title>
        <authorList>
            <consortium name="The Broad Institute Genomics Platform"/>
            <consortium name="The Broad Institute Genome Sequencing Center for Infectious Disease"/>
            <person name="Wu L."/>
            <person name="Ma J."/>
        </authorList>
    </citation>
    <scope>NUCLEOTIDE SEQUENCE [LARGE SCALE GENOMIC DNA]</scope>
    <source>
        <strain evidence="2">NBRC 108730</strain>
    </source>
</reference>
<gene>
    <name evidence="1" type="ORF">GCM10025868_40370</name>
</gene>
<dbReference type="Proteomes" id="UP001157017">
    <property type="component" value="Unassembled WGS sequence"/>
</dbReference>
<accession>A0ABQ6JPL7</accession>
<organism evidence="1 2">
    <name type="scientific">Angustibacter aerolatus</name>
    <dbReference type="NCBI Taxonomy" id="1162965"/>
    <lineage>
        <taxon>Bacteria</taxon>
        <taxon>Bacillati</taxon>
        <taxon>Actinomycetota</taxon>
        <taxon>Actinomycetes</taxon>
        <taxon>Kineosporiales</taxon>
        <taxon>Kineosporiaceae</taxon>
    </lineage>
</organism>
<keyword evidence="2" id="KW-1185">Reference proteome</keyword>